<comment type="caution">
    <text evidence="2">The sequence shown here is derived from an EMBL/GenBank/DDBJ whole genome shotgun (WGS) entry which is preliminary data.</text>
</comment>
<accession>A0A2M6U996</accession>
<reference evidence="2 3" key="1">
    <citation type="submission" date="2015-06" db="EMBL/GenBank/DDBJ databases">
        <title>Comparative genome analysis of nirS-carrying Bradyrhizobium sp. strains.</title>
        <authorList>
            <person name="Ishii S."/>
            <person name="Jang J."/>
            <person name="Nishizawa T."/>
            <person name="Senoo K."/>
        </authorList>
    </citation>
    <scope>NUCLEOTIDE SEQUENCE [LARGE SCALE GENOMIC DNA]</scope>
    <source>
        <strain evidence="2 3">TSA1</strain>
    </source>
</reference>
<dbReference type="EMBL" id="LFJC01000003">
    <property type="protein sequence ID" value="PIT01081.1"/>
    <property type="molecule type" value="Genomic_DNA"/>
</dbReference>
<evidence type="ECO:0000313" key="2">
    <source>
        <dbReference type="EMBL" id="PIT01081.1"/>
    </source>
</evidence>
<protein>
    <submittedName>
        <fullName evidence="2">Uncharacterized protein</fullName>
    </submittedName>
</protein>
<keyword evidence="1" id="KW-1133">Transmembrane helix</keyword>
<evidence type="ECO:0000313" key="3">
    <source>
        <dbReference type="Proteomes" id="UP000228930"/>
    </source>
</evidence>
<sequence length="152" mass="17034">MARGTSAVLIFEKKQPTFIVLVPYLFVIVAVCTASLNQIGDSLPMLLLLALFWIAYKRTTAQIDLRARRLKIFRRLIGPWIKTVVDCPLDQCRALGRIEYESDGHVSYGVYVELVTGRRHDIPIQESTIQEAGSVAARLSEATGIPKLDTKF</sequence>
<keyword evidence="1" id="KW-0472">Membrane</keyword>
<organism evidence="2 3">
    <name type="scientific">Bradyrhizobium nitroreducens</name>
    <dbReference type="NCBI Taxonomy" id="709803"/>
    <lineage>
        <taxon>Bacteria</taxon>
        <taxon>Pseudomonadati</taxon>
        <taxon>Pseudomonadota</taxon>
        <taxon>Alphaproteobacteria</taxon>
        <taxon>Hyphomicrobiales</taxon>
        <taxon>Nitrobacteraceae</taxon>
        <taxon>Bradyrhizobium</taxon>
    </lineage>
</organism>
<dbReference type="AlphaFoldDB" id="A0A2M6U996"/>
<evidence type="ECO:0000256" key="1">
    <source>
        <dbReference type="SAM" id="Phobius"/>
    </source>
</evidence>
<keyword evidence="1" id="KW-0812">Transmembrane</keyword>
<proteinExistence type="predicted"/>
<gene>
    <name evidence="2" type="ORF">TSA1_10165</name>
</gene>
<feature type="transmembrane region" description="Helical" evidence="1">
    <location>
        <begin position="18"/>
        <end position="36"/>
    </location>
</feature>
<name>A0A2M6U996_9BRAD</name>
<keyword evidence="3" id="KW-1185">Reference proteome</keyword>
<dbReference type="Proteomes" id="UP000228930">
    <property type="component" value="Unassembled WGS sequence"/>
</dbReference>